<name>A0A0F9KCQ3_9ZZZZ</name>
<organism evidence="1">
    <name type="scientific">marine sediment metagenome</name>
    <dbReference type="NCBI Taxonomy" id="412755"/>
    <lineage>
        <taxon>unclassified sequences</taxon>
        <taxon>metagenomes</taxon>
        <taxon>ecological metagenomes</taxon>
    </lineage>
</organism>
<comment type="caution">
    <text evidence="1">The sequence shown here is derived from an EMBL/GenBank/DDBJ whole genome shotgun (WGS) entry which is preliminary data.</text>
</comment>
<reference evidence="1" key="1">
    <citation type="journal article" date="2015" name="Nature">
        <title>Complex archaea that bridge the gap between prokaryotes and eukaryotes.</title>
        <authorList>
            <person name="Spang A."/>
            <person name="Saw J.H."/>
            <person name="Jorgensen S.L."/>
            <person name="Zaremba-Niedzwiedzka K."/>
            <person name="Martijn J."/>
            <person name="Lind A.E."/>
            <person name="van Eijk R."/>
            <person name="Schleper C."/>
            <person name="Guy L."/>
            <person name="Ettema T.J."/>
        </authorList>
    </citation>
    <scope>NUCLEOTIDE SEQUENCE</scope>
</reference>
<accession>A0A0F9KCQ3</accession>
<proteinExistence type="predicted"/>
<protein>
    <submittedName>
        <fullName evidence="1">Uncharacterized protein</fullName>
    </submittedName>
</protein>
<dbReference type="AlphaFoldDB" id="A0A0F9KCQ3"/>
<evidence type="ECO:0000313" key="1">
    <source>
        <dbReference type="EMBL" id="KKM79969.1"/>
    </source>
</evidence>
<gene>
    <name evidence="1" type="ORF">LCGC14_1344600</name>
</gene>
<dbReference type="EMBL" id="LAZR01008257">
    <property type="protein sequence ID" value="KKM79969.1"/>
    <property type="molecule type" value="Genomic_DNA"/>
</dbReference>
<sequence>MKQTTIFDYILKSSKQLKIQPVLPQQKLNNALHQKDGLIKTFIQKNLSEVIGEQEEFQKLKNLLGNSWFKQVNGFGFTDKSNIMILSTLQDLNDNFFNLYKFEDFNHFVDISFKIEDIREDRNEYLTINEIEYNSYYLFKAVQILGDQVKFFQHKTLKLLYIKNSKFATLICPKF</sequence>